<proteinExistence type="predicted"/>
<accession>A0AAV3NN84</accession>
<comment type="caution">
    <text evidence="1">The sequence shown here is derived from an EMBL/GenBank/DDBJ whole genome shotgun (WGS) entry which is preliminary data.</text>
</comment>
<gene>
    <name evidence="1" type="ORF">LIER_00820</name>
</gene>
<sequence>MHLANKDLLLLLKEAILWELRRKMKDKEQGEWNWGVLVEFGSVWRWVKDGDNVGFVCWVVVRLRGYCLVRKLIIALISCCGGGSGAGDGWTVALG</sequence>
<reference evidence="1 2" key="1">
    <citation type="submission" date="2024-01" db="EMBL/GenBank/DDBJ databases">
        <title>The complete chloroplast genome sequence of Lithospermum erythrorhizon: insights into the phylogenetic relationship among Boraginaceae species and the maternal lineages of purple gromwells.</title>
        <authorList>
            <person name="Okada T."/>
            <person name="Watanabe K."/>
        </authorList>
    </citation>
    <scope>NUCLEOTIDE SEQUENCE [LARGE SCALE GENOMIC DNA]</scope>
</reference>
<name>A0AAV3NN84_LITER</name>
<evidence type="ECO:0000313" key="1">
    <source>
        <dbReference type="EMBL" id="GAA0139233.1"/>
    </source>
</evidence>
<keyword evidence="2" id="KW-1185">Reference proteome</keyword>
<dbReference type="Proteomes" id="UP001454036">
    <property type="component" value="Unassembled WGS sequence"/>
</dbReference>
<dbReference type="AlphaFoldDB" id="A0AAV3NN84"/>
<protein>
    <recommendedName>
        <fullName evidence="3">Transmembrane protein</fullName>
    </recommendedName>
</protein>
<organism evidence="1 2">
    <name type="scientific">Lithospermum erythrorhizon</name>
    <name type="common">Purple gromwell</name>
    <name type="synonym">Lithospermum officinale var. erythrorhizon</name>
    <dbReference type="NCBI Taxonomy" id="34254"/>
    <lineage>
        <taxon>Eukaryota</taxon>
        <taxon>Viridiplantae</taxon>
        <taxon>Streptophyta</taxon>
        <taxon>Embryophyta</taxon>
        <taxon>Tracheophyta</taxon>
        <taxon>Spermatophyta</taxon>
        <taxon>Magnoliopsida</taxon>
        <taxon>eudicotyledons</taxon>
        <taxon>Gunneridae</taxon>
        <taxon>Pentapetalae</taxon>
        <taxon>asterids</taxon>
        <taxon>lamiids</taxon>
        <taxon>Boraginales</taxon>
        <taxon>Boraginaceae</taxon>
        <taxon>Boraginoideae</taxon>
        <taxon>Lithospermeae</taxon>
        <taxon>Lithospermum</taxon>
    </lineage>
</organism>
<dbReference type="EMBL" id="BAABME010000070">
    <property type="protein sequence ID" value="GAA0139233.1"/>
    <property type="molecule type" value="Genomic_DNA"/>
</dbReference>
<evidence type="ECO:0008006" key="3">
    <source>
        <dbReference type="Google" id="ProtNLM"/>
    </source>
</evidence>
<evidence type="ECO:0000313" key="2">
    <source>
        <dbReference type="Proteomes" id="UP001454036"/>
    </source>
</evidence>